<dbReference type="EMBL" id="LNQP01000013">
    <property type="protein sequence ID" value="KSU88926.1"/>
    <property type="molecule type" value="Genomic_DNA"/>
</dbReference>
<dbReference type="AlphaFoldDB" id="A0A0V8JPG0"/>
<organism evidence="1 2">
    <name type="scientific">Priestia veravalensis</name>
    <dbReference type="NCBI Taxonomy" id="1414648"/>
    <lineage>
        <taxon>Bacteria</taxon>
        <taxon>Bacillati</taxon>
        <taxon>Bacillota</taxon>
        <taxon>Bacilli</taxon>
        <taxon>Bacillales</taxon>
        <taxon>Bacillaceae</taxon>
        <taxon>Priestia</taxon>
    </lineage>
</organism>
<evidence type="ECO:0000313" key="1">
    <source>
        <dbReference type="EMBL" id="KSU88926.1"/>
    </source>
</evidence>
<dbReference type="RefSeq" id="WP_025907762.1">
    <property type="nucleotide sequence ID" value="NZ_KQ758633.1"/>
</dbReference>
<accession>A0A0V8JPG0</accession>
<dbReference type="Proteomes" id="UP000053681">
    <property type="component" value="Unassembled WGS sequence"/>
</dbReference>
<comment type="caution">
    <text evidence="1">The sequence shown here is derived from an EMBL/GenBank/DDBJ whole genome shotgun (WGS) entry which is preliminary data.</text>
</comment>
<keyword evidence="2" id="KW-1185">Reference proteome</keyword>
<name>A0A0V8JPG0_9BACI</name>
<gene>
    <name evidence="1" type="ORF">AS180_05365</name>
</gene>
<reference evidence="1 2" key="1">
    <citation type="submission" date="2015-11" db="EMBL/GenBank/DDBJ databases">
        <title>Bacillus caseinolyticus sp nov.</title>
        <authorList>
            <person name="Dastager S.G."/>
            <person name="Mawlankar R."/>
        </authorList>
    </citation>
    <scope>NUCLEOTIDE SEQUENCE [LARGE SCALE GENOMIC DNA]</scope>
    <source>
        <strain evidence="1 2">SGD-V-76</strain>
    </source>
</reference>
<sequence length="61" mass="6994">MNRRQLKKIVYSLTEPQLNKLIRDHESRGWVQASDIKEHGYGVGVLMTFGEKGEMKDASNC</sequence>
<protein>
    <submittedName>
        <fullName evidence="1">Uncharacterized protein</fullName>
    </submittedName>
</protein>
<evidence type="ECO:0000313" key="2">
    <source>
        <dbReference type="Proteomes" id="UP000053681"/>
    </source>
</evidence>
<proteinExistence type="predicted"/>